<organism evidence="1 2">
    <name type="scientific">Lactuca saligna</name>
    <name type="common">Willowleaf lettuce</name>
    <dbReference type="NCBI Taxonomy" id="75948"/>
    <lineage>
        <taxon>Eukaryota</taxon>
        <taxon>Viridiplantae</taxon>
        <taxon>Streptophyta</taxon>
        <taxon>Embryophyta</taxon>
        <taxon>Tracheophyta</taxon>
        <taxon>Spermatophyta</taxon>
        <taxon>Magnoliopsida</taxon>
        <taxon>eudicotyledons</taxon>
        <taxon>Gunneridae</taxon>
        <taxon>Pentapetalae</taxon>
        <taxon>asterids</taxon>
        <taxon>campanulids</taxon>
        <taxon>Asterales</taxon>
        <taxon>Asteraceae</taxon>
        <taxon>Cichorioideae</taxon>
        <taxon>Cichorieae</taxon>
        <taxon>Lactucinae</taxon>
        <taxon>Lactuca</taxon>
    </lineage>
</organism>
<dbReference type="AlphaFoldDB" id="A0AA36DYS7"/>
<name>A0AA36DYS7_LACSI</name>
<dbReference type="Proteomes" id="UP001177003">
    <property type="component" value="Chromosome 3"/>
</dbReference>
<reference evidence="1" key="1">
    <citation type="submission" date="2023-04" db="EMBL/GenBank/DDBJ databases">
        <authorList>
            <person name="Vijverberg K."/>
            <person name="Xiong W."/>
            <person name="Schranz E."/>
        </authorList>
    </citation>
    <scope>NUCLEOTIDE SEQUENCE</scope>
</reference>
<accession>A0AA36DYS7</accession>
<evidence type="ECO:0000313" key="1">
    <source>
        <dbReference type="EMBL" id="CAI9276654.1"/>
    </source>
</evidence>
<gene>
    <name evidence="1" type="ORF">LSALG_LOCUS16623</name>
</gene>
<evidence type="ECO:0000313" key="2">
    <source>
        <dbReference type="Proteomes" id="UP001177003"/>
    </source>
</evidence>
<keyword evidence="2" id="KW-1185">Reference proteome</keyword>
<sequence>MARFLRCFQVVANEFLEDVLVGILRHRDVDLVDKVLPSFLFCNEDFIVCDSTIRDVELHRVVAQPSQSASVDVVEMDSSIRKGIEDEIIEDSKEGVLVAPVVKHKVVWQCVGGIDAWNLALVCRLRPRKLARGTSRLLECQEEVIDISKDGKVEKVVDWLMRENSCSCNFALPFEFVKGAFPPSTYTEMVAMLEVRLLESNQFVEEKRVLEEKFALLEGDKVPLSAAAGTLKQENEDIGMSIGLYDARELV</sequence>
<dbReference type="EMBL" id="OX465079">
    <property type="protein sequence ID" value="CAI9276654.1"/>
    <property type="molecule type" value="Genomic_DNA"/>
</dbReference>
<proteinExistence type="predicted"/>
<protein>
    <submittedName>
        <fullName evidence="1">Uncharacterized protein</fullName>
    </submittedName>
</protein>